<feature type="compositionally biased region" description="Low complexity" evidence="5">
    <location>
        <begin position="449"/>
        <end position="458"/>
    </location>
</feature>
<comment type="similarity">
    <text evidence="2">Belongs to the acyl-CoA dehydrogenase family.</text>
</comment>
<protein>
    <recommendedName>
        <fullName evidence="10">Acyl-CoA dehydrogenase</fullName>
    </recommendedName>
</protein>
<feature type="region of interest" description="Disordered" evidence="5">
    <location>
        <begin position="391"/>
        <end position="536"/>
    </location>
</feature>
<dbReference type="Proteomes" id="UP001501009">
    <property type="component" value="Unassembled WGS sequence"/>
</dbReference>
<evidence type="ECO:0000256" key="4">
    <source>
        <dbReference type="ARBA" id="ARBA00022827"/>
    </source>
</evidence>
<organism evidence="8 9">
    <name type="scientific">Streptomyces coacervatus</name>
    <dbReference type="NCBI Taxonomy" id="647381"/>
    <lineage>
        <taxon>Bacteria</taxon>
        <taxon>Bacillati</taxon>
        <taxon>Actinomycetota</taxon>
        <taxon>Actinomycetes</taxon>
        <taxon>Kitasatosporales</taxon>
        <taxon>Streptomycetaceae</taxon>
        <taxon>Streptomyces</taxon>
    </lineage>
</organism>
<dbReference type="InterPro" id="IPR006091">
    <property type="entry name" value="Acyl-CoA_Oxase/DH_mid-dom"/>
</dbReference>
<dbReference type="InterPro" id="IPR046373">
    <property type="entry name" value="Acyl-CoA_Oxase/DH_mid-dom_sf"/>
</dbReference>
<dbReference type="SUPFAM" id="SSF56645">
    <property type="entry name" value="Acyl-CoA dehydrogenase NM domain-like"/>
    <property type="match status" value="1"/>
</dbReference>
<dbReference type="Gene3D" id="1.10.540.10">
    <property type="entry name" value="Acyl-CoA dehydrogenase/oxidase, N-terminal domain"/>
    <property type="match status" value="1"/>
</dbReference>
<dbReference type="InterPro" id="IPR009075">
    <property type="entry name" value="AcylCo_DH/oxidase_C"/>
</dbReference>
<feature type="domain" description="Acyl-CoA dehydrogenase/oxidase C-terminal" evidence="6">
    <location>
        <begin position="230"/>
        <end position="360"/>
    </location>
</feature>
<feature type="compositionally biased region" description="Low complexity" evidence="5">
    <location>
        <begin position="411"/>
        <end position="428"/>
    </location>
</feature>
<dbReference type="InterPro" id="IPR036250">
    <property type="entry name" value="AcylCo_DH-like_C"/>
</dbReference>
<evidence type="ECO:0000313" key="9">
    <source>
        <dbReference type="Proteomes" id="UP001501009"/>
    </source>
</evidence>
<evidence type="ECO:0000313" key="8">
    <source>
        <dbReference type="EMBL" id="GAA3779349.1"/>
    </source>
</evidence>
<sequence>MTAPFAAAALLDELLGDPWRPENVYGFAAAVARDTRGDFPHAFAARLDSVDFPLAYLPPSLGGALRGLDDTLQLVRVAARRDAAVMPATLLSCSAVMTVLAAGTPEQAKTVADWVQEGRTIAFALSEERSGSDVLAGECRLDPARDGGFRLTGRKWLVGRGATAGAAVVVARTAPRGPAAFTAVLLGPRELARVRRQSAQPVTGMRGIDFADLVFEGTPVPRTAVIGDMGGGLAGAMRAQQVVRLLSTAACLATADTALRTALRFTRGRRVGGVPVADTGNGSRELAVAAAELFAADLLSLTAARYAHLSPATFGLCSSIVKRVATRLTASTLSRSRSLLGARGVLAHGPGAMVDKAQRDNTVVESIDTSPFGVLRAVAIQLPGYAPVFGEPNGAEPGGAVGSAVEPGSPSDGVVGSASESGSAPGGEMRSPMDGGPAPAIAAPPAPAPRSASGLAAPIASEPGSASGLAAPIAPEPGSASGLAVSSAPVSGSASGPAVSSAPVSGSASGLSAPPTPDPRATPVVEPPPPPALDTLFAFGAPLPDLDPAALDLSARPKDLVLLGFAAHAEGLARDLAGRGEHRAAALVRDVRTALADTFSTASEAHRDRSRGLGSSPELLDLAERCCLLYAAAAAALAWRAHPERGLYGEEPGGTGWLTAVLAVLLALAEGRDPRQAAADLPAAARALTRLDAARLLFTAFPVLLSDGPAPEEDETT</sequence>
<gene>
    <name evidence="8" type="ORF">GCM10022403_012520</name>
</gene>
<evidence type="ECO:0000259" key="7">
    <source>
        <dbReference type="Pfam" id="PF02770"/>
    </source>
</evidence>
<dbReference type="RefSeq" id="WP_275774419.1">
    <property type="nucleotide sequence ID" value="NZ_BAABDE010000006.1"/>
</dbReference>
<reference evidence="9" key="1">
    <citation type="journal article" date="2019" name="Int. J. Syst. Evol. Microbiol.">
        <title>The Global Catalogue of Microorganisms (GCM) 10K type strain sequencing project: providing services to taxonomists for standard genome sequencing and annotation.</title>
        <authorList>
            <consortium name="The Broad Institute Genomics Platform"/>
            <consortium name="The Broad Institute Genome Sequencing Center for Infectious Disease"/>
            <person name="Wu L."/>
            <person name="Ma J."/>
        </authorList>
    </citation>
    <scope>NUCLEOTIDE SEQUENCE [LARGE SCALE GENOMIC DNA]</scope>
    <source>
        <strain evidence="9">JCM 17138</strain>
    </source>
</reference>
<evidence type="ECO:0000256" key="2">
    <source>
        <dbReference type="ARBA" id="ARBA00009347"/>
    </source>
</evidence>
<feature type="domain" description="Acyl-CoA oxidase/dehydrogenase middle" evidence="7">
    <location>
        <begin position="122"/>
        <end position="216"/>
    </location>
</feature>
<dbReference type="EMBL" id="BAABDE010000006">
    <property type="protein sequence ID" value="GAA3779349.1"/>
    <property type="molecule type" value="Genomic_DNA"/>
</dbReference>
<dbReference type="PANTHER" id="PTHR43884">
    <property type="entry name" value="ACYL-COA DEHYDROGENASE"/>
    <property type="match status" value="1"/>
</dbReference>
<name>A0ABP7H1D1_9ACTN</name>
<dbReference type="SUPFAM" id="SSF47203">
    <property type="entry name" value="Acyl-CoA dehydrogenase C-terminal domain-like"/>
    <property type="match status" value="1"/>
</dbReference>
<dbReference type="Pfam" id="PF02770">
    <property type="entry name" value="Acyl-CoA_dh_M"/>
    <property type="match status" value="1"/>
</dbReference>
<comment type="caution">
    <text evidence="8">The sequence shown here is derived from an EMBL/GenBank/DDBJ whole genome shotgun (WGS) entry which is preliminary data.</text>
</comment>
<dbReference type="Pfam" id="PF00441">
    <property type="entry name" value="Acyl-CoA_dh_1"/>
    <property type="match status" value="1"/>
</dbReference>
<feature type="compositionally biased region" description="Pro residues" evidence="5">
    <location>
        <begin position="514"/>
        <end position="532"/>
    </location>
</feature>
<comment type="cofactor">
    <cofactor evidence="1">
        <name>FAD</name>
        <dbReference type="ChEBI" id="CHEBI:57692"/>
    </cofactor>
</comment>
<proteinExistence type="inferred from homology"/>
<feature type="compositionally biased region" description="Low complexity" evidence="5">
    <location>
        <begin position="477"/>
        <end position="513"/>
    </location>
</feature>
<dbReference type="InterPro" id="IPR037069">
    <property type="entry name" value="AcylCoA_DH/ox_N_sf"/>
</dbReference>
<keyword evidence="9" id="KW-1185">Reference proteome</keyword>
<dbReference type="Gene3D" id="1.20.140.10">
    <property type="entry name" value="Butyryl-CoA Dehydrogenase, subunit A, domain 3"/>
    <property type="match status" value="1"/>
</dbReference>
<evidence type="ECO:0008006" key="10">
    <source>
        <dbReference type="Google" id="ProtNLM"/>
    </source>
</evidence>
<accession>A0ABP7H1D1</accession>
<keyword evidence="3" id="KW-0285">Flavoprotein</keyword>
<evidence type="ECO:0000256" key="5">
    <source>
        <dbReference type="SAM" id="MobiDB-lite"/>
    </source>
</evidence>
<evidence type="ECO:0000259" key="6">
    <source>
        <dbReference type="Pfam" id="PF00441"/>
    </source>
</evidence>
<keyword evidence="4" id="KW-0274">FAD</keyword>
<dbReference type="Gene3D" id="2.40.110.10">
    <property type="entry name" value="Butyryl-CoA Dehydrogenase, subunit A, domain 2"/>
    <property type="match status" value="1"/>
</dbReference>
<dbReference type="InterPro" id="IPR009100">
    <property type="entry name" value="AcylCoA_DH/oxidase_NM_dom_sf"/>
</dbReference>
<evidence type="ECO:0000256" key="3">
    <source>
        <dbReference type="ARBA" id="ARBA00022630"/>
    </source>
</evidence>
<evidence type="ECO:0000256" key="1">
    <source>
        <dbReference type="ARBA" id="ARBA00001974"/>
    </source>
</evidence>
<dbReference type="PANTHER" id="PTHR43884:SF12">
    <property type="entry name" value="ISOVALERYL-COA DEHYDROGENASE, MITOCHONDRIAL-RELATED"/>
    <property type="match status" value="1"/>
</dbReference>